<gene>
    <name evidence="1" type="ORF">B6F84_13335</name>
</gene>
<protein>
    <submittedName>
        <fullName evidence="1">Uncharacterized protein</fullName>
    </submittedName>
</protein>
<keyword evidence="2" id="KW-1185">Reference proteome</keyword>
<dbReference type="Proteomes" id="UP000193404">
    <property type="component" value="Chromosome"/>
</dbReference>
<name>A0A1W6K385_9CREN</name>
<sequence length="182" mass="21142">MCDYRLVKISRSISKIKSIVLLPRELFNKFTTDDAYFQVLVNDKREEVPVSKSYYYYILSQLRDAQLLYENAISFKVAIPIIVNEKGINFDNSMVFVDEGNRVLVFIDTKSMKYACPECPVYTECVYGLKRVARDMGIRIGNIDEKGRYENLPSKMWNVVINDILLKYINNLKSIKIPILVS</sequence>
<dbReference type="EMBL" id="CP020477">
    <property type="protein sequence ID" value="ARM76904.1"/>
    <property type="molecule type" value="Genomic_DNA"/>
</dbReference>
<dbReference type="KEGG" id="aman:B6F84_13335"/>
<reference evidence="1 2" key="1">
    <citation type="submission" date="2017-03" db="EMBL/GenBank/DDBJ databases">
        <title>Sulfur activation and transportation mechanism of thermophilic Archaea Acidianus manzaensis YN-25.</title>
        <authorList>
            <person name="Ma Y."/>
            <person name="Yang Y."/>
            <person name="Xia J."/>
        </authorList>
    </citation>
    <scope>NUCLEOTIDE SEQUENCE [LARGE SCALE GENOMIC DNA]</scope>
    <source>
        <strain evidence="1 2">YN-25</strain>
    </source>
</reference>
<dbReference type="GeneID" id="41591923"/>
<evidence type="ECO:0000313" key="2">
    <source>
        <dbReference type="Proteomes" id="UP000193404"/>
    </source>
</evidence>
<organism evidence="1 2">
    <name type="scientific">Acidianus manzaensis</name>
    <dbReference type="NCBI Taxonomy" id="282676"/>
    <lineage>
        <taxon>Archaea</taxon>
        <taxon>Thermoproteota</taxon>
        <taxon>Thermoprotei</taxon>
        <taxon>Sulfolobales</taxon>
        <taxon>Sulfolobaceae</taxon>
        <taxon>Acidianus</taxon>
    </lineage>
</organism>
<evidence type="ECO:0000313" key="1">
    <source>
        <dbReference type="EMBL" id="ARM76904.1"/>
    </source>
</evidence>
<proteinExistence type="predicted"/>
<dbReference type="AlphaFoldDB" id="A0A1W6K385"/>
<dbReference type="RefSeq" id="WP_148692698.1">
    <property type="nucleotide sequence ID" value="NZ_CP020477.1"/>
</dbReference>
<dbReference type="OrthoDB" id="33325at2157"/>
<accession>A0A1W6K385</accession>